<name>A0ABX7Y5Y3_9ACTN</name>
<dbReference type="InterPro" id="IPR001207">
    <property type="entry name" value="Transposase_mutator"/>
</dbReference>
<evidence type="ECO:0000256" key="5">
    <source>
        <dbReference type="ARBA" id="ARBA00023172"/>
    </source>
</evidence>
<evidence type="ECO:0000256" key="1">
    <source>
        <dbReference type="ARBA" id="ARBA00002190"/>
    </source>
</evidence>
<keyword evidence="6" id="KW-0814">Transposable element</keyword>
<dbReference type="PANTHER" id="PTHR33217:SF5">
    <property type="entry name" value="MUTATOR FAMILY TRANSPOSASE"/>
    <property type="match status" value="1"/>
</dbReference>
<feature type="region of interest" description="Disordered" evidence="7">
    <location>
        <begin position="47"/>
        <end position="77"/>
    </location>
</feature>
<proteinExistence type="inferred from homology"/>
<keyword evidence="3 6" id="KW-0815">Transposition</keyword>
<dbReference type="Pfam" id="PF00872">
    <property type="entry name" value="Transposase_mut"/>
    <property type="match status" value="1"/>
</dbReference>
<evidence type="ECO:0000256" key="7">
    <source>
        <dbReference type="SAM" id="MobiDB-lite"/>
    </source>
</evidence>
<keyword evidence="5 6" id="KW-0233">DNA recombination</keyword>
<gene>
    <name evidence="8" type="ORF">J5A65_00560</name>
</gene>
<evidence type="ECO:0000256" key="2">
    <source>
        <dbReference type="ARBA" id="ARBA00010961"/>
    </source>
</evidence>
<sequence length="77" mass="8175">MTKAVLERGVEAELSDHLGYLRGEMAGQGSGNSRNGTALKTVVSEVGDIQLDQPRSRNSSFSSILMPKGSRRLGGRG</sequence>
<keyword evidence="4 6" id="KW-0238">DNA-binding</keyword>
<keyword evidence="9" id="KW-1185">Reference proteome</keyword>
<reference evidence="8 9" key="1">
    <citation type="submission" date="2021-03" db="EMBL/GenBank/DDBJ databases">
        <title>Human Oral Microbial Genomes.</title>
        <authorList>
            <person name="Johnston C.D."/>
            <person name="Chen T."/>
            <person name="Dewhirst F.E."/>
        </authorList>
    </citation>
    <scope>NUCLEOTIDE SEQUENCE [LARGE SCALE GENOMIC DNA]</scope>
    <source>
        <strain evidence="8 9">DSMZ 100122</strain>
    </source>
</reference>
<comment type="similarity">
    <text evidence="2 6">Belongs to the transposase mutator family.</text>
</comment>
<evidence type="ECO:0000313" key="8">
    <source>
        <dbReference type="EMBL" id="QUC08283.1"/>
    </source>
</evidence>
<dbReference type="PANTHER" id="PTHR33217">
    <property type="entry name" value="TRANSPOSASE FOR INSERTION SEQUENCE ELEMENT IS1081"/>
    <property type="match status" value="1"/>
</dbReference>
<dbReference type="Proteomes" id="UP000678513">
    <property type="component" value="Chromosome"/>
</dbReference>
<evidence type="ECO:0000256" key="4">
    <source>
        <dbReference type="ARBA" id="ARBA00023125"/>
    </source>
</evidence>
<protein>
    <recommendedName>
        <fullName evidence="6">Mutator family transposase</fullName>
    </recommendedName>
</protein>
<evidence type="ECO:0000256" key="3">
    <source>
        <dbReference type="ARBA" id="ARBA00022578"/>
    </source>
</evidence>
<dbReference type="EMBL" id="CP072384">
    <property type="protein sequence ID" value="QUC08283.1"/>
    <property type="molecule type" value="Genomic_DNA"/>
</dbReference>
<comment type="function">
    <text evidence="1 6">Required for the transposition of the insertion element.</text>
</comment>
<evidence type="ECO:0000256" key="6">
    <source>
        <dbReference type="RuleBase" id="RU365089"/>
    </source>
</evidence>
<evidence type="ECO:0000313" key="9">
    <source>
        <dbReference type="Proteomes" id="UP000678513"/>
    </source>
</evidence>
<dbReference type="RefSeq" id="WP_212323963.1">
    <property type="nucleotide sequence ID" value="NZ_CP072384.1"/>
</dbReference>
<accession>A0ABX7Y5Y3</accession>
<organism evidence="8 9">
    <name type="scientific">Arachnia rubra</name>
    <dbReference type="NCBI Taxonomy" id="1547448"/>
    <lineage>
        <taxon>Bacteria</taxon>
        <taxon>Bacillati</taxon>
        <taxon>Actinomycetota</taxon>
        <taxon>Actinomycetes</taxon>
        <taxon>Propionibacteriales</taxon>
        <taxon>Propionibacteriaceae</taxon>
        <taxon>Arachnia</taxon>
    </lineage>
</organism>